<protein>
    <recommendedName>
        <fullName evidence="3">Mobile element protein</fullName>
    </recommendedName>
</protein>
<reference evidence="2" key="1">
    <citation type="submission" date="2017-04" db="EMBL/GenBank/DDBJ databases">
        <title>Genome evolution of the luminous symbionts of deep sea anglerfish.</title>
        <authorList>
            <person name="Hendry T.A."/>
        </authorList>
    </citation>
    <scope>NUCLEOTIDE SEQUENCE [LARGE SCALE GENOMIC DNA]</scope>
</reference>
<keyword evidence="2" id="KW-1185">Reference proteome</keyword>
<evidence type="ECO:0000313" key="2">
    <source>
        <dbReference type="Proteomes" id="UP000219020"/>
    </source>
</evidence>
<organism evidence="1 2">
    <name type="scientific">Candidatus Enterovibrio escicola</name>
    <dbReference type="NCBI Taxonomy" id="1927127"/>
    <lineage>
        <taxon>Bacteria</taxon>
        <taxon>Pseudomonadati</taxon>
        <taxon>Pseudomonadota</taxon>
        <taxon>Gammaproteobacteria</taxon>
        <taxon>Vibrionales</taxon>
        <taxon>Vibrionaceae</taxon>
        <taxon>Enterovibrio</taxon>
    </lineage>
</organism>
<dbReference type="Proteomes" id="UP000219020">
    <property type="component" value="Unassembled WGS sequence"/>
</dbReference>
<gene>
    <name evidence="1" type="ORF">BTN49_3333</name>
</gene>
<evidence type="ECO:0008006" key="3">
    <source>
        <dbReference type="Google" id="ProtNLM"/>
    </source>
</evidence>
<dbReference type="EMBL" id="NBYY01000039">
    <property type="protein sequence ID" value="PCS21183.1"/>
    <property type="molecule type" value="Genomic_DNA"/>
</dbReference>
<dbReference type="AlphaFoldDB" id="A0A2A5SZ32"/>
<evidence type="ECO:0000313" key="1">
    <source>
        <dbReference type="EMBL" id="PCS21183.1"/>
    </source>
</evidence>
<sequence>MISKLLCKSEVNFNAQVSEELANVKTMNKVIKLGMPVRQQTN</sequence>
<proteinExistence type="predicted"/>
<comment type="caution">
    <text evidence="1">The sequence shown here is derived from an EMBL/GenBank/DDBJ whole genome shotgun (WGS) entry which is preliminary data.</text>
</comment>
<accession>A0A2A5SZ32</accession>
<name>A0A2A5SZ32_9GAMM</name>